<organism evidence="1">
    <name type="scientific">freshwater metagenome</name>
    <dbReference type="NCBI Taxonomy" id="449393"/>
    <lineage>
        <taxon>unclassified sequences</taxon>
        <taxon>metagenomes</taxon>
        <taxon>ecological metagenomes</taxon>
    </lineage>
</organism>
<proteinExistence type="predicted"/>
<dbReference type="EMBL" id="CAEZSL010000091">
    <property type="protein sequence ID" value="CAB4545450.1"/>
    <property type="molecule type" value="Genomic_DNA"/>
</dbReference>
<dbReference type="EMBL" id="CAEZZV010000217">
    <property type="protein sequence ID" value="CAB4789315.1"/>
    <property type="molecule type" value="Genomic_DNA"/>
</dbReference>
<sequence length="237" mass="26481">MHSDDDFLDAVVDWDLDFETMLRWWFTTHPDRTPEHAVASALRAVSRVASILDGQAVLHVFPRADGPTTNEWLHFKGHGEDWHIEIGGQPDRHFGEIPDELQDALIFQGWSAIAEVDENFVIPVCPDCDIVHPFDFAYDSPPDSPLYQSAIRGVAASTLIHNAPPGGWYLQGSVTMPSEDCECDGVPLCFVDLGQIFTDDLFSPVVWPLGSPWARWACELEIHDLHDGPCPDESSDF</sequence>
<dbReference type="AlphaFoldDB" id="A0A6J6C2C3"/>
<evidence type="ECO:0000313" key="2">
    <source>
        <dbReference type="EMBL" id="CAB4789315.1"/>
    </source>
</evidence>
<accession>A0A6J6C2C3</accession>
<evidence type="ECO:0000313" key="1">
    <source>
        <dbReference type="EMBL" id="CAB4545450.1"/>
    </source>
</evidence>
<gene>
    <name evidence="1" type="ORF">UFOPK1421_00920</name>
    <name evidence="2" type="ORF">UFOPK2921_01343</name>
</gene>
<name>A0A6J6C2C3_9ZZZZ</name>
<reference evidence="1" key="1">
    <citation type="submission" date="2020-05" db="EMBL/GenBank/DDBJ databases">
        <authorList>
            <person name="Chiriac C."/>
            <person name="Salcher M."/>
            <person name="Ghai R."/>
            <person name="Kavagutti S V."/>
        </authorList>
    </citation>
    <scope>NUCLEOTIDE SEQUENCE</scope>
</reference>
<protein>
    <submittedName>
        <fullName evidence="1">Unannotated protein</fullName>
    </submittedName>
</protein>